<reference evidence="4 5" key="1">
    <citation type="submission" date="2022-09" db="EMBL/GenBank/DDBJ databases">
        <authorList>
            <person name="Palmer J.M."/>
        </authorList>
    </citation>
    <scope>NUCLEOTIDE SEQUENCE [LARGE SCALE GENOMIC DNA]</scope>
    <source>
        <strain evidence="4 5">DSM 7382</strain>
    </source>
</reference>
<feature type="domain" description="UFSP1/2/DUB catalytic" evidence="3">
    <location>
        <begin position="129"/>
        <end position="311"/>
    </location>
</feature>
<evidence type="ECO:0000256" key="1">
    <source>
        <dbReference type="ARBA" id="ARBA00022801"/>
    </source>
</evidence>
<dbReference type="Proteomes" id="UP001385951">
    <property type="component" value="Unassembled WGS sequence"/>
</dbReference>
<sequence length="449" mass="50507">MTGRTSEDDVVFIGSTSTDPFLCSLCPEDLTKYTPEARELHYSYHLDPPSTSKAAPSTYKGGSSSKTEKFLRPFTKAAQKFHKEPSREVFWYPSKCTPPPPNYTPALVHLIRKSLNRLHDKGHVQKAHICYSNAVHVSHDNWDSGWGCGYRNFLMACATLMERCPEYSPLLDHPLTPGVRNLQKWIEQAWKDGFDTEGAADLKNRLCGTNKWIGTAELYVAFSYRGIPCRLVDFDFTGKKDKSPLYKWITEYFSESSTKHATVNDALRGATAVVVTDKMPLILQHEGHSRTIIGFQRLKNGSIELLMFDPRPLPKPVRFAALRTSSGSDYHPPPTKPVEKATFQKVEERKRKASNTSVTMVTHTAKRVRGYGSDDGVIVIDSDDENQPEPSTKSNSKDDLDPAAVLKPFTLKIDSLNKKKYQILYFPLTEPLDEQARLACRVVTSTKGV</sequence>
<gene>
    <name evidence="4" type="ORF">QCA50_002866</name>
</gene>
<dbReference type="Pfam" id="PF07910">
    <property type="entry name" value="Peptidase_C78"/>
    <property type="match status" value="1"/>
</dbReference>
<dbReference type="InterPro" id="IPR012462">
    <property type="entry name" value="UFSP1/2_DUB_cat"/>
</dbReference>
<name>A0AAW0GN68_9APHY</name>
<keyword evidence="5" id="KW-1185">Reference proteome</keyword>
<feature type="compositionally biased region" description="Polar residues" evidence="2">
    <location>
        <begin position="49"/>
        <end position="65"/>
    </location>
</feature>
<dbReference type="EMBL" id="JASBNA010000003">
    <property type="protein sequence ID" value="KAK7693299.1"/>
    <property type="molecule type" value="Genomic_DNA"/>
</dbReference>
<comment type="caution">
    <text evidence="4">The sequence shown here is derived from an EMBL/GenBank/DDBJ whole genome shotgun (WGS) entry which is preliminary data.</text>
</comment>
<dbReference type="AlphaFoldDB" id="A0AAW0GN68"/>
<evidence type="ECO:0000259" key="3">
    <source>
        <dbReference type="Pfam" id="PF07910"/>
    </source>
</evidence>
<organism evidence="4 5">
    <name type="scientific">Cerrena zonata</name>
    <dbReference type="NCBI Taxonomy" id="2478898"/>
    <lineage>
        <taxon>Eukaryota</taxon>
        <taxon>Fungi</taxon>
        <taxon>Dikarya</taxon>
        <taxon>Basidiomycota</taxon>
        <taxon>Agaricomycotina</taxon>
        <taxon>Agaricomycetes</taxon>
        <taxon>Polyporales</taxon>
        <taxon>Cerrenaceae</taxon>
        <taxon>Cerrena</taxon>
    </lineage>
</organism>
<evidence type="ECO:0000313" key="4">
    <source>
        <dbReference type="EMBL" id="KAK7693299.1"/>
    </source>
</evidence>
<dbReference type="GO" id="GO:0019783">
    <property type="term" value="F:ubiquitin-like protein peptidase activity"/>
    <property type="evidence" value="ECO:0007669"/>
    <property type="project" value="TreeGrafter"/>
</dbReference>
<keyword evidence="1" id="KW-0378">Hydrolase</keyword>
<evidence type="ECO:0000256" key="2">
    <source>
        <dbReference type="SAM" id="MobiDB-lite"/>
    </source>
</evidence>
<feature type="region of interest" description="Disordered" evidence="2">
    <location>
        <begin position="374"/>
        <end position="401"/>
    </location>
</feature>
<protein>
    <recommendedName>
        <fullName evidence="3">UFSP1/2/DUB catalytic domain-containing protein</fullName>
    </recommendedName>
</protein>
<dbReference type="PANTHER" id="PTHR48153">
    <property type="entry name" value="UFM1-SPECIFIC PROTEASE 2"/>
    <property type="match status" value="1"/>
</dbReference>
<accession>A0AAW0GN68</accession>
<feature type="region of interest" description="Disordered" evidence="2">
    <location>
        <begin position="44"/>
        <end position="66"/>
    </location>
</feature>
<dbReference type="PANTHER" id="PTHR48153:SF4">
    <property type="entry name" value="UBIQUITIN CARBOXYL-TERMINAL HYDROLASE MUG105"/>
    <property type="match status" value="1"/>
</dbReference>
<dbReference type="Gene3D" id="3.90.70.130">
    <property type="match status" value="1"/>
</dbReference>
<evidence type="ECO:0000313" key="5">
    <source>
        <dbReference type="Proteomes" id="UP001385951"/>
    </source>
</evidence>
<proteinExistence type="predicted"/>